<keyword evidence="4" id="KW-0507">mRNA processing</keyword>
<dbReference type="GO" id="GO:0008380">
    <property type="term" value="P:RNA splicing"/>
    <property type="evidence" value="ECO:0007669"/>
    <property type="project" value="UniProtKB-KW"/>
</dbReference>
<dbReference type="AlphaFoldDB" id="A0A7R9A6V2"/>
<dbReference type="PANTHER" id="PTHR13681:SF26">
    <property type="entry name" value="SURVIVAL OF MOTOR NEURON-RELATED-SPLICING FACTOR 30"/>
    <property type="match status" value="1"/>
</dbReference>
<dbReference type="SUPFAM" id="SSF63748">
    <property type="entry name" value="Tudor/PWWP/MBT"/>
    <property type="match status" value="1"/>
</dbReference>
<dbReference type="GO" id="GO:0016607">
    <property type="term" value="C:nuclear speck"/>
    <property type="evidence" value="ECO:0007669"/>
    <property type="project" value="UniProtKB-SubCell"/>
</dbReference>
<keyword evidence="15" id="KW-1185">Reference proteome</keyword>
<dbReference type="Pfam" id="PF06003">
    <property type="entry name" value="SMN_Tudor"/>
    <property type="match status" value="1"/>
</dbReference>
<evidence type="ECO:0000256" key="12">
    <source>
        <dbReference type="SAM" id="MobiDB-lite"/>
    </source>
</evidence>
<evidence type="ECO:0000313" key="15">
    <source>
        <dbReference type="Proteomes" id="UP000677054"/>
    </source>
</evidence>
<proteinExistence type="inferred from homology"/>
<sequence>MDDLRGNLVTYKLQLKQVIAALQEDPQSEELNKLKSDLEEVIALTKDLVKAQSGELVLDDSAKKKETENNEAGTAAGVTEEDDDEEIPLEPIKDWKVGDRCRAIWSQDGQYYEAIIDEITEDGQCMVKFMDYGNMEVLSLVLLKESKAPGKRVFADETSKVQGPQHPNKIISQKKQREYLKQKKMKKLQKYKELEQEREAEKHKWQSFASKVKTGHKRGVIKKSIFASPETVQGRVGVGTCGVSGKGMTNFHHAEKWRKGM</sequence>
<feature type="region of interest" description="Disordered" evidence="12">
    <location>
        <begin position="59"/>
        <end position="84"/>
    </location>
</feature>
<evidence type="ECO:0000256" key="10">
    <source>
        <dbReference type="ARBA" id="ARBA00042567"/>
    </source>
</evidence>
<evidence type="ECO:0000256" key="11">
    <source>
        <dbReference type="SAM" id="Coils"/>
    </source>
</evidence>
<dbReference type="InterPro" id="IPR010304">
    <property type="entry name" value="SMN_Tudor"/>
</dbReference>
<dbReference type="Proteomes" id="UP000677054">
    <property type="component" value="Unassembled WGS sequence"/>
</dbReference>
<dbReference type="EMBL" id="LR900368">
    <property type="protein sequence ID" value="CAD7245423.1"/>
    <property type="molecule type" value="Genomic_DNA"/>
</dbReference>
<dbReference type="GO" id="GO:0000381">
    <property type="term" value="P:regulation of alternative mRNA splicing, via spliceosome"/>
    <property type="evidence" value="ECO:0007669"/>
    <property type="project" value="TreeGrafter"/>
</dbReference>
<dbReference type="PANTHER" id="PTHR13681">
    <property type="entry name" value="SURVIVAL OF MOTOR NEURON-RELATED-SPLICING FACTOR 30-RELATED"/>
    <property type="match status" value="1"/>
</dbReference>
<dbReference type="GO" id="GO:0005737">
    <property type="term" value="C:cytoplasm"/>
    <property type="evidence" value="ECO:0007669"/>
    <property type="project" value="InterPro"/>
</dbReference>
<dbReference type="InterPro" id="IPR002999">
    <property type="entry name" value="Tudor"/>
</dbReference>
<dbReference type="GO" id="GO:0015030">
    <property type="term" value="C:Cajal body"/>
    <property type="evidence" value="ECO:0007669"/>
    <property type="project" value="UniProtKB-SubCell"/>
</dbReference>
<dbReference type="OrthoDB" id="79171at2759"/>
<accession>A0A7R9A6V2</accession>
<keyword evidence="11" id="KW-0175">Coiled coil</keyword>
<comment type="subcellular location">
    <subcellularLocation>
        <location evidence="1">Nucleus speckle</location>
    </subcellularLocation>
    <subcellularLocation>
        <location evidence="2">Nucleus</location>
        <location evidence="2">Cajal body</location>
    </subcellularLocation>
</comment>
<name>A0A7R9A6V2_9CRUS</name>
<comment type="similarity">
    <text evidence="3">Belongs to the SMN family.</text>
</comment>
<evidence type="ECO:0000256" key="9">
    <source>
        <dbReference type="ARBA" id="ARBA00041083"/>
    </source>
</evidence>
<dbReference type="EMBL" id="CAJPEV010000851">
    <property type="protein sequence ID" value="CAG0889073.1"/>
    <property type="molecule type" value="Genomic_DNA"/>
</dbReference>
<dbReference type="SMART" id="SM00333">
    <property type="entry name" value="TUDOR"/>
    <property type="match status" value="1"/>
</dbReference>
<dbReference type="Gene3D" id="2.30.30.140">
    <property type="match status" value="1"/>
</dbReference>
<evidence type="ECO:0000259" key="13">
    <source>
        <dbReference type="PROSITE" id="PS50304"/>
    </source>
</evidence>
<protein>
    <recommendedName>
        <fullName evidence="9">Survival of motor neuron-related-splicing factor 30</fullName>
    </recommendedName>
    <alternativeName>
        <fullName evidence="10">Survival motor neuron domain-containing protein 1</fullName>
    </alternativeName>
</protein>
<reference evidence="14" key="1">
    <citation type="submission" date="2020-11" db="EMBL/GenBank/DDBJ databases">
        <authorList>
            <person name="Tran Van P."/>
        </authorList>
    </citation>
    <scope>NUCLEOTIDE SEQUENCE</scope>
</reference>
<comment type="function">
    <text evidence="8">Involved in spliceosome assembly.</text>
</comment>
<evidence type="ECO:0000256" key="1">
    <source>
        <dbReference type="ARBA" id="ARBA00004324"/>
    </source>
</evidence>
<keyword evidence="5" id="KW-0747">Spliceosome</keyword>
<dbReference type="GO" id="GO:0006397">
    <property type="term" value="P:mRNA processing"/>
    <property type="evidence" value="ECO:0007669"/>
    <property type="project" value="UniProtKB-KW"/>
</dbReference>
<dbReference type="CDD" id="cd20399">
    <property type="entry name" value="Tudor_SPF30"/>
    <property type="match status" value="1"/>
</dbReference>
<evidence type="ECO:0000256" key="4">
    <source>
        <dbReference type="ARBA" id="ARBA00022664"/>
    </source>
</evidence>
<evidence type="ECO:0000256" key="3">
    <source>
        <dbReference type="ARBA" id="ARBA00005371"/>
    </source>
</evidence>
<dbReference type="PROSITE" id="PS50304">
    <property type="entry name" value="TUDOR"/>
    <property type="match status" value="1"/>
</dbReference>
<dbReference type="GO" id="GO:0071011">
    <property type="term" value="C:precatalytic spliceosome"/>
    <property type="evidence" value="ECO:0007669"/>
    <property type="project" value="TreeGrafter"/>
</dbReference>
<evidence type="ECO:0000256" key="5">
    <source>
        <dbReference type="ARBA" id="ARBA00022728"/>
    </source>
</evidence>
<evidence type="ECO:0000256" key="8">
    <source>
        <dbReference type="ARBA" id="ARBA00037618"/>
    </source>
</evidence>
<keyword evidence="7" id="KW-0539">Nucleus</keyword>
<dbReference type="GO" id="GO:0003723">
    <property type="term" value="F:RNA binding"/>
    <property type="evidence" value="ECO:0007669"/>
    <property type="project" value="InterPro"/>
</dbReference>
<feature type="domain" description="Tudor" evidence="13">
    <location>
        <begin position="94"/>
        <end position="153"/>
    </location>
</feature>
<evidence type="ECO:0000313" key="14">
    <source>
        <dbReference type="EMBL" id="CAD7245423.1"/>
    </source>
</evidence>
<feature type="coiled-coil region" evidence="11">
    <location>
        <begin position="177"/>
        <end position="204"/>
    </location>
</feature>
<gene>
    <name evidence="14" type="ORF">DSTB1V02_LOCUS5296</name>
</gene>
<evidence type="ECO:0000256" key="7">
    <source>
        <dbReference type="ARBA" id="ARBA00023242"/>
    </source>
</evidence>
<evidence type="ECO:0000256" key="6">
    <source>
        <dbReference type="ARBA" id="ARBA00023187"/>
    </source>
</evidence>
<evidence type="ECO:0000256" key="2">
    <source>
        <dbReference type="ARBA" id="ARBA00004408"/>
    </source>
</evidence>
<organism evidence="14">
    <name type="scientific">Darwinula stevensoni</name>
    <dbReference type="NCBI Taxonomy" id="69355"/>
    <lineage>
        <taxon>Eukaryota</taxon>
        <taxon>Metazoa</taxon>
        <taxon>Ecdysozoa</taxon>
        <taxon>Arthropoda</taxon>
        <taxon>Crustacea</taxon>
        <taxon>Oligostraca</taxon>
        <taxon>Ostracoda</taxon>
        <taxon>Podocopa</taxon>
        <taxon>Podocopida</taxon>
        <taxon>Darwinulocopina</taxon>
        <taxon>Darwinuloidea</taxon>
        <taxon>Darwinulidae</taxon>
        <taxon>Darwinula</taxon>
    </lineage>
</organism>
<keyword evidence="6" id="KW-0508">mRNA splicing</keyword>